<keyword evidence="5" id="KW-1185">Reference proteome</keyword>
<dbReference type="PROSITE" id="PS50238">
    <property type="entry name" value="RHOGAP"/>
    <property type="match status" value="1"/>
</dbReference>
<dbReference type="STRING" id="623744.A0A553QVX9"/>
<dbReference type="SMART" id="SM00324">
    <property type="entry name" value="RhoGAP"/>
    <property type="match status" value="1"/>
</dbReference>
<feature type="compositionally biased region" description="Basic and acidic residues" evidence="2">
    <location>
        <begin position="1134"/>
        <end position="1150"/>
    </location>
</feature>
<dbReference type="GO" id="GO:0007264">
    <property type="term" value="P:small GTPase-mediated signal transduction"/>
    <property type="evidence" value="ECO:0007669"/>
    <property type="project" value="TreeGrafter"/>
</dbReference>
<organism evidence="4 5">
    <name type="scientific">Danionella cerebrum</name>
    <dbReference type="NCBI Taxonomy" id="2873325"/>
    <lineage>
        <taxon>Eukaryota</taxon>
        <taxon>Metazoa</taxon>
        <taxon>Chordata</taxon>
        <taxon>Craniata</taxon>
        <taxon>Vertebrata</taxon>
        <taxon>Euteleostomi</taxon>
        <taxon>Actinopterygii</taxon>
        <taxon>Neopterygii</taxon>
        <taxon>Teleostei</taxon>
        <taxon>Ostariophysi</taxon>
        <taxon>Cypriniformes</taxon>
        <taxon>Danionidae</taxon>
        <taxon>Danioninae</taxon>
        <taxon>Danionella</taxon>
    </lineage>
</organism>
<reference evidence="4 5" key="1">
    <citation type="journal article" date="2019" name="Sci. Data">
        <title>Hybrid genome assembly and annotation of Danionella translucida.</title>
        <authorList>
            <person name="Kadobianskyi M."/>
            <person name="Schulze L."/>
            <person name="Schuelke M."/>
            <person name="Judkewitz B."/>
        </authorList>
    </citation>
    <scope>NUCLEOTIDE SEQUENCE [LARGE SCALE GENOMIC DNA]</scope>
    <source>
        <strain evidence="4 5">Bolton</strain>
    </source>
</reference>
<evidence type="ECO:0000259" key="3">
    <source>
        <dbReference type="PROSITE" id="PS50238"/>
    </source>
</evidence>
<evidence type="ECO:0000313" key="5">
    <source>
        <dbReference type="Proteomes" id="UP000316079"/>
    </source>
</evidence>
<feature type="compositionally biased region" description="Basic residues" evidence="2">
    <location>
        <begin position="42"/>
        <end position="52"/>
    </location>
</feature>
<feature type="region of interest" description="Disordered" evidence="2">
    <location>
        <begin position="654"/>
        <end position="686"/>
    </location>
</feature>
<protein>
    <recommendedName>
        <fullName evidence="3">Rho-GAP domain-containing protein</fullName>
    </recommendedName>
</protein>
<feature type="region of interest" description="Disordered" evidence="2">
    <location>
        <begin position="906"/>
        <end position="1186"/>
    </location>
</feature>
<evidence type="ECO:0000313" key="4">
    <source>
        <dbReference type="EMBL" id="TRY94125.1"/>
    </source>
</evidence>
<feature type="compositionally biased region" description="Basic and acidic residues" evidence="2">
    <location>
        <begin position="18"/>
        <end position="33"/>
    </location>
</feature>
<dbReference type="Gene3D" id="1.10.555.10">
    <property type="entry name" value="Rho GTPase activation protein"/>
    <property type="match status" value="1"/>
</dbReference>
<feature type="compositionally biased region" description="Basic and acidic residues" evidence="2">
    <location>
        <begin position="1157"/>
        <end position="1171"/>
    </location>
</feature>
<feature type="compositionally biased region" description="Basic and acidic residues" evidence="2">
    <location>
        <begin position="975"/>
        <end position="985"/>
    </location>
</feature>
<dbReference type="CDD" id="cd04384">
    <property type="entry name" value="RhoGAP_CdGAP"/>
    <property type="match status" value="1"/>
</dbReference>
<feature type="region of interest" description="Disordered" evidence="2">
    <location>
        <begin position="128"/>
        <end position="159"/>
    </location>
</feature>
<feature type="region of interest" description="Disordered" evidence="2">
    <location>
        <begin position="1"/>
        <end position="91"/>
    </location>
</feature>
<dbReference type="OrthoDB" id="79452at2759"/>
<dbReference type="GO" id="GO:0005096">
    <property type="term" value="F:GTPase activator activity"/>
    <property type="evidence" value="ECO:0007669"/>
    <property type="project" value="UniProtKB-KW"/>
</dbReference>
<feature type="compositionally biased region" description="Basic and acidic residues" evidence="2">
    <location>
        <begin position="1054"/>
        <end position="1067"/>
    </location>
</feature>
<dbReference type="InterPro" id="IPR000198">
    <property type="entry name" value="RhoGAP_dom"/>
</dbReference>
<dbReference type="Proteomes" id="UP000316079">
    <property type="component" value="Unassembled WGS sequence"/>
</dbReference>
<feature type="compositionally biased region" description="Basic and acidic residues" evidence="2">
    <location>
        <begin position="1025"/>
        <end position="1047"/>
    </location>
</feature>
<feature type="compositionally biased region" description="Basic and acidic residues" evidence="2">
    <location>
        <begin position="676"/>
        <end position="686"/>
    </location>
</feature>
<feature type="compositionally biased region" description="Basic and acidic residues" evidence="2">
    <location>
        <begin position="53"/>
        <end position="62"/>
    </location>
</feature>
<feature type="domain" description="Rho-GAP" evidence="3">
    <location>
        <begin position="223"/>
        <end position="418"/>
    </location>
</feature>
<name>A0A553QVX9_9TELE</name>
<gene>
    <name evidence="4" type="ORF">DNTS_031635</name>
</gene>
<feature type="region of interest" description="Disordered" evidence="2">
    <location>
        <begin position="1203"/>
        <end position="1325"/>
    </location>
</feature>
<keyword evidence="1" id="KW-0343">GTPase activation</keyword>
<evidence type="ECO:0000256" key="1">
    <source>
        <dbReference type="ARBA" id="ARBA00022468"/>
    </source>
</evidence>
<dbReference type="FunFam" id="1.10.555.10:FF:000002">
    <property type="entry name" value="rho GTPase-activating protein 32 isoform X1"/>
    <property type="match status" value="1"/>
</dbReference>
<feature type="compositionally biased region" description="Polar residues" evidence="2">
    <location>
        <begin position="924"/>
        <end position="936"/>
    </location>
</feature>
<sequence length="1325" mass="148934">MCLAHGPLHHGPNGTEFKGTDKTGYERKGKEYEGVNGQGRARAGKGKNKKDRKGQDKAGSERKGRRRTGTESKGQGRGSEQEAGEQLGFCRNQRLNVSRRLVLKQQKQQAGGGEEPKMKISVLVSKPHMSAGDAEEDADQKQRIKQPSDSGSQRGKFGGFLRHTDFTVQQEPAERESDISRLKHDLSVTPEASNLVSEDVPGSVVRMRRGRRKPGLREKVFGCDLMEHLSSSAQDVPQVLRICSEFIEKHGVVDGIYRLSGVSSNTHRLRSEFDSEATPDLQKEVYLQDIHCVSSLCKAYFRELPNPLLTYQLYDRFAEAVAVHLEDERLLKIREVLKDLPAPHYRTLEFLMHHLVKMSTFASQTNMHSRNLAIVWAPNLLRSKDIEASGFNGTAAFMEVRVQSIVVEFILTHVPQLFLHTDSGASAERRKSLPSPSLLAGQEEPLLKHLPLQRSGNLSPGDGPLPMRPYHAIIDGTDRRKGSLKGRKWRSIFNLGGRLHDPRKKNKFCPKETEKTSLRPAKSMDSLSCGAFALEDSKLPPAAPAFIAAGLPEASAGVALVGGGVSSSYAVTYRRMGGAQVSMVTAGTPGSYKSLEPVGGAEGAEGGAKSPIVTSRAERRAGIHISGPFSVTVPLHITSGLALGVLHGGLNEREDEELRTPDGELQTNLSVEDLEDAKKDEEDEHRETCGAAPGLIFCDQTNAPEPDLHFEDLQEAFSFLDSMEGSTAQAEFSVEAPCFEEEEDEEDHKELIHTNICEKPKTSSTSFTLPGKSHSLPYKSRPFLPLFLSASSEDDYSPAEDEVEESDGGSEYEDMFCKSLPSTQDFQGLSWAEPVDMIDSCIDQSEVQITPPKENAQLNTIHQSEDGVCEASLRDDRKWFLMKDEKNEESGSFLLEMDEKILKKEEEAELEASEEDTYFGADSEPSSPNLIQSEIKNISDDEEQTDVRLVSEEQTRVRTNREDEDEEEEGIYSNLKEEEDTRLREELEENTGESEEESDLESEDLNLKEREVDGDGNTAVDENSGELRRKQKWEENVKENEAEGRDDSEQERDEDTKEAWGNEPERDGELEENQGAADAEREEEVEGRKEENDEDKAEREEVFAENMEGKDDQEEQDQEKRTEQSIEEDPIGEQPKERDEEGKEQEKEEEKDSNEEEERREVALNVERESNKIMSKTLPVVPPKPQISKLTALHLRNRLEKRLSQITDDELEEKQLDETEEKNENHREEKNKTPVECERDKNKAEEEKNLMDSRREDDKTETEAQRERLGALERKNSQNENVTESKKESEGKKDGDKRRSGVSLCFDEAVARASEKRKREKEAEM</sequence>
<dbReference type="InterPro" id="IPR051576">
    <property type="entry name" value="PX-Rho_GAP"/>
</dbReference>
<dbReference type="Pfam" id="PF00620">
    <property type="entry name" value="RhoGAP"/>
    <property type="match status" value="1"/>
</dbReference>
<feature type="compositionally biased region" description="Acidic residues" evidence="2">
    <location>
        <begin position="986"/>
        <end position="1004"/>
    </location>
</feature>
<feature type="compositionally biased region" description="Basic and acidic residues" evidence="2">
    <location>
        <begin position="1213"/>
        <end position="1299"/>
    </location>
</feature>
<comment type="caution">
    <text evidence="4">The sequence shown here is derived from an EMBL/GenBank/DDBJ whole genome shotgun (WGS) entry which is preliminary data.</text>
</comment>
<proteinExistence type="predicted"/>
<feature type="compositionally biased region" description="Acidic residues" evidence="2">
    <location>
        <begin position="907"/>
        <end position="917"/>
    </location>
</feature>
<dbReference type="InterPro" id="IPR008936">
    <property type="entry name" value="Rho_GTPase_activation_prot"/>
</dbReference>
<dbReference type="EMBL" id="SRMA01025477">
    <property type="protein sequence ID" value="TRY94125.1"/>
    <property type="molecule type" value="Genomic_DNA"/>
</dbReference>
<evidence type="ECO:0000256" key="2">
    <source>
        <dbReference type="SAM" id="MobiDB-lite"/>
    </source>
</evidence>
<dbReference type="PANTHER" id="PTHR15729">
    <property type="entry name" value="CDC42 GTPASE-ACTIVATING PROTEIN"/>
    <property type="match status" value="1"/>
</dbReference>
<dbReference type="SUPFAM" id="SSF48350">
    <property type="entry name" value="GTPase activation domain, GAP"/>
    <property type="match status" value="1"/>
</dbReference>
<feature type="compositionally biased region" description="Basic and acidic residues" evidence="2">
    <location>
        <begin position="945"/>
        <end position="961"/>
    </location>
</feature>
<accession>A0A553QVX9</accession>
<dbReference type="PANTHER" id="PTHR15729:SF12">
    <property type="entry name" value="RHO GTPASE-ACTIVATING PROTEIN 30"/>
    <property type="match status" value="1"/>
</dbReference>
<feature type="compositionally biased region" description="Basic and acidic residues" evidence="2">
    <location>
        <begin position="1086"/>
        <end position="1110"/>
    </location>
</feature>